<proteinExistence type="predicted"/>
<sequence>MLPGVRPSIVLRIMTDCSDAFWRAGTILTNGHNGRLIQYDALSFYINKGIRGTQVNGQVI</sequence>
<dbReference type="Proteomes" id="UP000351155">
    <property type="component" value="Unassembled WGS sequence"/>
</dbReference>
<dbReference type="AlphaFoldDB" id="A0A484WDJ3"/>
<reference evidence="1 2" key="1">
    <citation type="submission" date="2019-03" db="EMBL/GenBank/DDBJ databases">
        <authorList>
            <consortium name="Pathogen Informatics"/>
        </authorList>
    </citation>
    <scope>NUCLEOTIDE SEQUENCE [LARGE SCALE GENOMIC DNA]</scope>
    <source>
        <strain evidence="1 2">NCTC12126</strain>
    </source>
</reference>
<protein>
    <submittedName>
        <fullName evidence="1">Uncharacterized protein</fullName>
    </submittedName>
</protein>
<evidence type="ECO:0000313" key="1">
    <source>
        <dbReference type="EMBL" id="VFS09631.1"/>
    </source>
</evidence>
<evidence type="ECO:0000313" key="2">
    <source>
        <dbReference type="Proteomes" id="UP000351155"/>
    </source>
</evidence>
<name>A0A484WDJ3_9ENTR</name>
<organism evidence="1 2">
    <name type="scientific">Enterobacter cancerogenus</name>
    <dbReference type="NCBI Taxonomy" id="69218"/>
    <lineage>
        <taxon>Bacteria</taxon>
        <taxon>Pseudomonadati</taxon>
        <taxon>Pseudomonadota</taxon>
        <taxon>Gammaproteobacteria</taxon>
        <taxon>Enterobacterales</taxon>
        <taxon>Enterobacteriaceae</taxon>
        <taxon>Enterobacter</taxon>
        <taxon>Enterobacter cloacae complex</taxon>
    </lineage>
</organism>
<gene>
    <name evidence="1" type="ORF">NCTC12126_00564</name>
</gene>
<accession>A0A484WDJ3</accession>
<dbReference type="EMBL" id="CAADIW010000003">
    <property type="protein sequence ID" value="VFS09631.1"/>
    <property type="molecule type" value="Genomic_DNA"/>
</dbReference>